<dbReference type="Gene3D" id="1.20.140.10">
    <property type="entry name" value="Butyryl-CoA Dehydrogenase, subunit A, domain 3"/>
    <property type="match status" value="1"/>
</dbReference>
<organism evidence="9 10">
    <name type="scientific">Bacillus cereus</name>
    <dbReference type="NCBI Taxonomy" id="1396"/>
    <lineage>
        <taxon>Bacteria</taxon>
        <taxon>Bacillati</taxon>
        <taxon>Bacillota</taxon>
        <taxon>Bacilli</taxon>
        <taxon>Bacillales</taxon>
        <taxon>Bacillaceae</taxon>
        <taxon>Bacillus</taxon>
        <taxon>Bacillus cereus group</taxon>
    </lineage>
</organism>
<dbReference type="InterPro" id="IPR013786">
    <property type="entry name" value="AcylCoA_DH/ox_N"/>
</dbReference>
<comment type="caution">
    <text evidence="9">The sequence shown here is derived from an EMBL/GenBank/DDBJ whole genome shotgun (WGS) entry which is preliminary data.</text>
</comment>
<sequence length="377" mass="41684">MQTVVSKKQAEFRAEISGFVDKEIAPYAGRIDKEQKLDREIINKIADRGYLDSTIPLRYGGSELDNISIAILNEEMGRGCSSIRNLLTVHGMCSIGILKWGNEEQREKYLPDLAAGKKLGAFALTEPFVGSDAKSIEATAELEGDYYILNGRKKWITIAQIADVFLIFAKHKGQVTAFLLDRHTEGLTINPITNLLGSRGSMIGELVLENCKIPQNNIIGRVGGGLVHVALNCLDYGRFTVACGCVGLGQAALQASVEYAKERRQFSEPLKNNQLIQKMITEMAVNIQAARLICLNAAKLKDELDPDSIIETWNAKYFASTMLRKVTADAVQIHGGNGISPDHQVERYYRDSIINEIIEGSTQIHEMLIASHVFKTL</sequence>
<dbReference type="GO" id="GO:0050660">
    <property type="term" value="F:flavin adenine dinucleotide binding"/>
    <property type="evidence" value="ECO:0007669"/>
    <property type="project" value="InterPro"/>
</dbReference>
<dbReference type="Pfam" id="PF02771">
    <property type="entry name" value="Acyl-CoA_dh_N"/>
    <property type="match status" value="1"/>
</dbReference>
<evidence type="ECO:0000259" key="8">
    <source>
        <dbReference type="Pfam" id="PF02771"/>
    </source>
</evidence>
<dbReference type="FunFam" id="1.20.140.10:FF:000004">
    <property type="entry name" value="Acyl-CoA dehydrogenase FadE25"/>
    <property type="match status" value="1"/>
</dbReference>
<dbReference type="Proteomes" id="UP000461739">
    <property type="component" value="Unassembled WGS sequence"/>
</dbReference>
<evidence type="ECO:0000256" key="5">
    <source>
        <dbReference type="RuleBase" id="RU362125"/>
    </source>
</evidence>
<evidence type="ECO:0000259" key="6">
    <source>
        <dbReference type="Pfam" id="PF00441"/>
    </source>
</evidence>
<dbReference type="PROSITE" id="PS00073">
    <property type="entry name" value="ACYL_COA_DH_2"/>
    <property type="match status" value="1"/>
</dbReference>
<feature type="domain" description="Acyl-CoA oxidase/dehydrogenase middle" evidence="7">
    <location>
        <begin position="121"/>
        <end position="211"/>
    </location>
</feature>
<accession>A0AAN5XNA8</accession>
<dbReference type="Gene3D" id="2.40.110.10">
    <property type="entry name" value="Butyryl-CoA Dehydrogenase, subunit A, domain 2"/>
    <property type="match status" value="1"/>
</dbReference>
<feature type="domain" description="Acyl-CoA dehydrogenase/oxidase N-terminal" evidence="8">
    <location>
        <begin position="7"/>
        <end position="117"/>
    </location>
</feature>
<dbReference type="InterPro" id="IPR037069">
    <property type="entry name" value="AcylCoA_DH/ox_N_sf"/>
</dbReference>
<dbReference type="InterPro" id="IPR006091">
    <property type="entry name" value="Acyl-CoA_Oxase/DH_mid-dom"/>
</dbReference>
<dbReference type="Gene3D" id="1.10.540.10">
    <property type="entry name" value="Acyl-CoA dehydrogenase/oxidase, N-terminal domain"/>
    <property type="match status" value="1"/>
</dbReference>
<evidence type="ECO:0000256" key="3">
    <source>
        <dbReference type="ARBA" id="ARBA00022630"/>
    </source>
</evidence>
<keyword evidence="5" id="KW-0560">Oxidoreductase</keyword>
<dbReference type="InterPro" id="IPR036250">
    <property type="entry name" value="AcylCo_DH-like_C"/>
</dbReference>
<dbReference type="InterPro" id="IPR009100">
    <property type="entry name" value="AcylCoA_DH/oxidase_NM_dom_sf"/>
</dbReference>
<gene>
    <name evidence="9" type="ORF">F8165_20520</name>
</gene>
<name>A0AAN5XNA8_BACCE</name>
<evidence type="ECO:0000256" key="2">
    <source>
        <dbReference type="ARBA" id="ARBA00009347"/>
    </source>
</evidence>
<dbReference type="GO" id="GO:0003995">
    <property type="term" value="F:acyl-CoA dehydrogenase activity"/>
    <property type="evidence" value="ECO:0007669"/>
    <property type="project" value="InterPro"/>
</dbReference>
<proteinExistence type="inferred from homology"/>
<evidence type="ECO:0000259" key="7">
    <source>
        <dbReference type="Pfam" id="PF02770"/>
    </source>
</evidence>
<feature type="domain" description="Acyl-CoA dehydrogenase/oxidase C-terminal" evidence="6">
    <location>
        <begin position="228"/>
        <end position="373"/>
    </location>
</feature>
<dbReference type="SUPFAM" id="SSF56645">
    <property type="entry name" value="Acyl-CoA dehydrogenase NM domain-like"/>
    <property type="match status" value="1"/>
</dbReference>
<dbReference type="EMBL" id="WBPI01000021">
    <property type="protein sequence ID" value="KAB2448322.1"/>
    <property type="molecule type" value="Genomic_DNA"/>
</dbReference>
<evidence type="ECO:0000256" key="1">
    <source>
        <dbReference type="ARBA" id="ARBA00001974"/>
    </source>
</evidence>
<dbReference type="PANTHER" id="PTHR43884">
    <property type="entry name" value="ACYL-COA DEHYDROGENASE"/>
    <property type="match status" value="1"/>
</dbReference>
<comment type="similarity">
    <text evidence="2 5">Belongs to the acyl-CoA dehydrogenase family.</text>
</comment>
<dbReference type="SUPFAM" id="SSF47203">
    <property type="entry name" value="Acyl-CoA dehydrogenase C-terminal domain-like"/>
    <property type="match status" value="1"/>
</dbReference>
<protein>
    <submittedName>
        <fullName evidence="9">Acyl-CoA dehydrogenase</fullName>
    </submittedName>
</protein>
<keyword evidence="4 5" id="KW-0274">FAD</keyword>
<dbReference type="Pfam" id="PF00441">
    <property type="entry name" value="Acyl-CoA_dh_1"/>
    <property type="match status" value="1"/>
</dbReference>
<dbReference type="PIRSF" id="PIRSF016578">
    <property type="entry name" value="HsaA"/>
    <property type="match status" value="1"/>
</dbReference>
<dbReference type="Pfam" id="PF02770">
    <property type="entry name" value="Acyl-CoA_dh_M"/>
    <property type="match status" value="1"/>
</dbReference>
<comment type="cofactor">
    <cofactor evidence="1 5">
        <name>FAD</name>
        <dbReference type="ChEBI" id="CHEBI:57692"/>
    </cofactor>
</comment>
<evidence type="ECO:0000256" key="4">
    <source>
        <dbReference type="ARBA" id="ARBA00022827"/>
    </source>
</evidence>
<dbReference type="PANTHER" id="PTHR43884:SF12">
    <property type="entry name" value="ISOVALERYL-COA DEHYDROGENASE, MITOCHONDRIAL-RELATED"/>
    <property type="match status" value="1"/>
</dbReference>
<dbReference type="InterPro" id="IPR006089">
    <property type="entry name" value="Acyl-CoA_DH_CS"/>
</dbReference>
<reference evidence="9 10" key="1">
    <citation type="submission" date="2019-10" db="EMBL/GenBank/DDBJ databases">
        <title>Bacillus from the desert of Cuatro Cinegas, Coahuila.</title>
        <authorList>
            <person name="Olmedo-Alvarez G."/>
            <person name="Saldana S."/>
            <person name="Barcelo D."/>
        </authorList>
    </citation>
    <scope>NUCLEOTIDE SEQUENCE [LARGE SCALE GENOMIC DNA]</scope>
    <source>
        <strain evidence="9 10">CH316_11T</strain>
    </source>
</reference>
<keyword evidence="3 5" id="KW-0285">Flavoprotein</keyword>
<dbReference type="InterPro" id="IPR009075">
    <property type="entry name" value="AcylCo_DH/oxidase_C"/>
</dbReference>
<evidence type="ECO:0000313" key="10">
    <source>
        <dbReference type="Proteomes" id="UP000461739"/>
    </source>
</evidence>
<evidence type="ECO:0000313" key="9">
    <source>
        <dbReference type="EMBL" id="KAB2448322.1"/>
    </source>
</evidence>
<dbReference type="InterPro" id="IPR046373">
    <property type="entry name" value="Acyl-CoA_Oxase/DH_mid-dom_sf"/>
</dbReference>
<dbReference type="AlphaFoldDB" id="A0AAN5XNA8"/>